<dbReference type="RefSeq" id="WP_089908982.1">
    <property type="nucleotide sequence ID" value="NZ_FOBB01000002.1"/>
</dbReference>
<protein>
    <submittedName>
        <fullName evidence="1">Uncharacterized protein</fullName>
    </submittedName>
</protein>
<reference evidence="1 2" key="1">
    <citation type="submission" date="2016-10" db="EMBL/GenBank/DDBJ databases">
        <authorList>
            <person name="de Groot N.N."/>
        </authorList>
    </citation>
    <scope>NUCLEOTIDE SEQUENCE [LARGE SCALE GENOMIC DNA]</scope>
    <source>
        <strain evidence="1 2">DSM 21039</strain>
    </source>
</reference>
<keyword evidence="2" id="KW-1185">Reference proteome</keyword>
<accession>A0A1H7PX12</accession>
<dbReference type="OrthoDB" id="668105at2"/>
<dbReference type="STRING" id="573321.SAMN04488505_102183"/>
<dbReference type="Proteomes" id="UP000198984">
    <property type="component" value="Unassembled WGS sequence"/>
</dbReference>
<organism evidence="1 2">
    <name type="scientific">Chitinophaga rupis</name>
    <dbReference type="NCBI Taxonomy" id="573321"/>
    <lineage>
        <taxon>Bacteria</taxon>
        <taxon>Pseudomonadati</taxon>
        <taxon>Bacteroidota</taxon>
        <taxon>Chitinophagia</taxon>
        <taxon>Chitinophagales</taxon>
        <taxon>Chitinophagaceae</taxon>
        <taxon>Chitinophaga</taxon>
    </lineage>
</organism>
<proteinExistence type="predicted"/>
<dbReference type="EMBL" id="FOBB01000002">
    <property type="protein sequence ID" value="SEL39795.1"/>
    <property type="molecule type" value="Genomic_DNA"/>
</dbReference>
<dbReference type="AlphaFoldDB" id="A0A1H7PX12"/>
<sequence>MNHTFSYPELQQKFCEGFEFFPFRNLEQYGKFIYKRYANVQDLQGVLDCYDFENNLYGLSARVLLLMMQQKNIPAAAALLTQLKEVSAFFTRQCHGMHLLFYAEMIDALETYNGILFIYQRDVQQNIEKQLCDPGRFEQETAVVSIGTIKHIQVVITEFADSTDIMNDFLNERIAPDIGNAGFELPKTEAAIITDLSRKLLEFKDLMRKTGYIMKQWETRLAQLQLQEVMN</sequence>
<name>A0A1H7PX12_9BACT</name>
<gene>
    <name evidence="1" type="ORF">SAMN04488505_102183</name>
</gene>
<evidence type="ECO:0000313" key="1">
    <source>
        <dbReference type="EMBL" id="SEL39795.1"/>
    </source>
</evidence>
<evidence type="ECO:0000313" key="2">
    <source>
        <dbReference type="Proteomes" id="UP000198984"/>
    </source>
</evidence>